<dbReference type="RefSeq" id="WP_317903545.1">
    <property type="nucleotide sequence ID" value="NZ_JAIRBC010000031.1"/>
</dbReference>
<dbReference type="Gene3D" id="2.60.120.200">
    <property type="match status" value="1"/>
</dbReference>
<sequence>MYRIKLLRNNMLWAFLIALTATMNVSCQVKNSTTDDIEDLSEATLGDKSGESLVEERKYRLPNIDLSHWKVTLPVGKPDEVEPPEILNYATNAELKNYMYNDSTDGSLVFYAFPNSTTTNTKYSRCELREQMVPGDNNVNWTFPQGGTMKGTLAMDEVTKDPEGKYHKVIIMQIHGRLTNAQKELIGAKDNNAPPVLKIYWDKGYVRVKTKELKDKSASDTDILHTDAWGDDEGYTFPDYVGFKKFTLEVKVKEGKLTVVMNNRDYKTYDNVSIRRWKVFENYFKAGNYFQSKEKYSYAKVKYYDLEVSH</sequence>
<accession>A0AAE3JUH6</accession>
<dbReference type="Proteomes" id="UP001200642">
    <property type="component" value="Unassembled WGS sequence"/>
</dbReference>
<keyword evidence="4" id="KW-1185">Reference proteome</keyword>
<dbReference type="GO" id="GO:0016829">
    <property type="term" value="F:lyase activity"/>
    <property type="evidence" value="ECO:0007669"/>
    <property type="project" value="UniProtKB-KW"/>
</dbReference>
<keyword evidence="3" id="KW-0456">Lyase</keyword>
<proteinExistence type="predicted"/>
<evidence type="ECO:0000313" key="4">
    <source>
        <dbReference type="Proteomes" id="UP001200642"/>
    </source>
</evidence>
<reference evidence="3" key="1">
    <citation type="submission" date="2023-02" db="EMBL/GenBank/DDBJ databases">
        <title>Genome of Flavobacteriaceae gen. nov. sp. strain F89.</title>
        <authorList>
            <person name="Wang Y."/>
        </authorList>
    </citation>
    <scope>NUCLEOTIDE SEQUENCE</scope>
    <source>
        <strain evidence="3">F89</strain>
    </source>
</reference>
<feature type="chain" id="PRO_5042030034" evidence="1">
    <location>
        <begin position="28"/>
        <end position="310"/>
    </location>
</feature>
<evidence type="ECO:0000259" key="2">
    <source>
        <dbReference type="Pfam" id="PF08787"/>
    </source>
</evidence>
<dbReference type="SUPFAM" id="SSF49899">
    <property type="entry name" value="Concanavalin A-like lectins/glucanases"/>
    <property type="match status" value="1"/>
</dbReference>
<feature type="signal peptide" evidence="1">
    <location>
        <begin position="1"/>
        <end position="27"/>
    </location>
</feature>
<keyword evidence="1" id="KW-0732">Signal</keyword>
<dbReference type="GO" id="GO:0005975">
    <property type="term" value="P:carbohydrate metabolic process"/>
    <property type="evidence" value="ECO:0007669"/>
    <property type="project" value="UniProtKB-ARBA"/>
</dbReference>
<organism evidence="3 4">
    <name type="scientific">Cerina litoralis</name>
    <dbReference type="NCBI Taxonomy" id="2874477"/>
    <lineage>
        <taxon>Bacteria</taxon>
        <taxon>Pseudomonadati</taxon>
        <taxon>Bacteroidota</taxon>
        <taxon>Flavobacteriia</taxon>
        <taxon>Flavobacteriales</taxon>
        <taxon>Flavobacteriaceae</taxon>
        <taxon>Cerina</taxon>
    </lineage>
</organism>
<feature type="domain" description="Alginate lyase 2" evidence="2">
    <location>
        <begin position="64"/>
        <end position="310"/>
    </location>
</feature>
<dbReference type="GO" id="GO:0004553">
    <property type="term" value="F:hydrolase activity, hydrolyzing O-glycosyl compounds"/>
    <property type="evidence" value="ECO:0007669"/>
    <property type="project" value="UniProtKB-ARBA"/>
</dbReference>
<name>A0AAE3JUH6_9FLAO</name>
<comment type="caution">
    <text evidence="3">The sequence shown here is derived from an EMBL/GenBank/DDBJ whole genome shotgun (WGS) entry which is preliminary data.</text>
</comment>
<gene>
    <name evidence="3" type="ORF">K8352_16720</name>
</gene>
<dbReference type="EMBL" id="JAIRBC010000031">
    <property type="protein sequence ID" value="MCG2462407.1"/>
    <property type="molecule type" value="Genomic_DNA"/>
</dbReference>
<dbReference type="InterPro" id="IPR014895">
    <property type="entry name" value="Alginate_lyase_2"/>
</dbReference>
<dbReference type="InterPro" id="IPR013320">
    <property type="entry name" value="ConA-like_dom_sf"/>
</dbReference>
<dbReference type="AlphaFoldDB" id="A0AAE3JUH6"/>
<dbReference type="Pfam" id="PF08787">
    <property type="entry name" value="Alginate_lyase2"/>
    <property type="match status" value="1"/>
</dbReference>
<evidence type="ECO:0000256" key="1">
    <source>
        <dbReference type="SAM" id="SignalP"/>
    </source>
</evidence>
<evidence type="ECO:0000313" key="3">
    <source>
        <dbReference type="EMBL" id="MCG2462407.1"/>
    </source>
</evidence>
<protein>
    <submittedName>
        <fullName evidence="3">Polysaccharide lyase family 7 protein</fullName>
    </submittedName>
</protein>